<feature type="region of interest" description="Disordered" evidence="1">
    <location>
        <begin position="1"/>
        <end position="47"/>
    </location>
</feature>
<feature type="compositionally biased region" description="Basic and acidic residues" evidence="1">
    <location>
        <begin position="35"/>
        <end position="47"/>
    </location>
</feature>
<dbReference type="AlphaFoldDB" id="A0AAN9P9S6"/>
<organism evidence="2 3">
    <name type="scientific">Crotalaria pallida</name>
    <name type="common">Smooth rattlebox</name>
    <name type="synonym">Crotalaria striata</name>
    <dbReference type="NCBI Taxonomy" id="3830"/>
    <lineage>
        <taxon>Eukaryota</taxon>
        <taxon>Viridiplantae</taxon>
        <taxon>Streptophyta</taxon>
        <taxon>Embryophyta</taxon>
        <taxon>Tracheophyta</taxon>
        <taxon>Spermatophyta</taxon>
        <taxon>Magnoliopsida</taxon>
        <taxon>eudicotyledons</taxon>
        <taxon>Gunneridae</taxon>
        <taxon>Pentapetalae</taxon>
        <taxon>rosids</taxon>
        <taxon>fabids</taxon>
        <taxon>Fabales</taxon>
        <taxon>Fabaceae</taxon>
        <taxon>Papilionoideae</taxon>
        <taxon>50 kb inversion clade</taxon>
        <taxon>genistoids sensu lato</taxon>
        <taxon>core genistoids</taxon>
        <taxon>Crotalarieae</taxon>
        <taxon>Crotalaria</taxon>
    </lineage>
</organism>
<accession>A0AAN9P9S6</accession>
<dbReference type="EMBL" id="JAYWIO010000001">
    <property type="protein sequence ID" value="KAK7290793.1"/>
    <property type="molecule type" value="Genomic_DNA"/>
</dbReference>
<evidence type="ECO:0000256" key="1">
    <source>
        <dbReference type="SAM" id="MobiDB-lite"/>
    </source>
</evidence>
<sequence length="148" mass="17069">MNGPTKKGEKVSRPASGKELVTNTEASSYTNQYTKSKEEDRNSNKQKEFDVLRRMKYIQKQKKGEMEVFLTEVVLPDKETLDFVHRRAMEIENQSLLVKPPDPNRHNLVEICDDIDMVAQDERERLFVTNQKQICDSTCGNGSQNPSF</sequence>
<feature type="compositionally biased region" description="Polar residues" evidence="1">
    <location>
        <begin position="21"/>
        <end position="34"/>
    </location>
</feature>
<gene>
    <name evidence="2" type="ORF">RIF29_05488</name>
</gene>
<feature type="compositionally biased region" description="Basic and acidic residues" evidence="1">
    <location>
        <begin position="1"/>
        <end position="12"/>
    </location>
</feature>
<reference evidence="2 3" key="1">
    <citation type="submission" date="2024-01" db="EMBL/GenBank/DDBJ databases">
        <title>The genomes of 5 underutilized Papilionoideae crops provide insights into root nodulation and disease resistanc.</title>
        <authorList>
            <person name="Yuan L."/>
        </authorList>
    </citation>
    <scope>NUCLEOTIDE SEQUENCE [LARGE SCALE GENOMIC DNA]</scope>
    <source>
        <strain evidence="2">ZHUSHIDOU_FW_LH</strain>
        <tissue evidence="2">Leaf</tissue>
    </source>
</reference>
<evidence type="ECO:0000313" key="3">
    <source>
        <dbReference type="Proteomes" id="UP001372338"/>
    </source>
</evidence>
<comment type="caution">
    <text evidence="2">The sequence shown here is derived from an EMBL/GenBank/DDBJ whole genome shotgun (WGS) entry which is preliminary data.</text>
</comment>
<protein>
    <submittedName>
        <fullName evidence="2">Uncharacterized protein</fullName>
    </submittedName>
</protein>
<evidence type="ECO:0000313" key="2">
    <source>
        <dbReference type="EMBL" id="KAK7290793.1"/>
    </source>
</evidence>
<keyword evidence="3" id="KW-1185">Reference proteome</keyword>
<proteinExistence type="predicted"/>
<name>A0AAN9P9S6_CROPI</name>
<dbReference type="Proteomes" id="UP001372338">
    <property type="component" value="Unassembled WGS sequence"/>
</dbReference>